<evidence type="ECO:0000256" key="7">
    <source>
        <dbReference type="ARBA" id="ARBA00022991"/>
    </source>
</evidence>
<evidence type="ECO:0000256" key="8">
    <source>
        <dbReference type="ARBA" id="ARBA00023136"/>
    </source>
</evidence>
<keyword evidence="5 10" id="KW-0812">Transmembrane</keyword>
<dbReference type="GO" id="GO:0009767">
    <property type="term" value="P:photosynthetic electron transport chain"/>
    <property type="evidence" value="ECO:0007669"/>
    <property type="project" value="InterPro"/>
</dbReference>
<reference evidence="11" key="1">
    <citation type="submission" date="2022-04" db="EMBL/GenBank/DDBJ databases">
        <title>Carnegiea gigantea Genome sequencing and assembly v2.</title>
        <authorList>
            <person name="Copetti D."/>
            <person name="Sanderson M.J."/>
            <person name="Burquez A."/>
            <person name="Wojciechowski M.F."/>
        </authorList>
    </citation>
    <scope>NUCLEOTIDE SEQUENCE</scope>
    <source>
        <strain evidence="11">SGP5-SGP5p</strain>
        <tissue evidence="11">Aerial part</tissue>
    </source>
</reference>
<dbReference type="Gene3D" id="3.10.680.10">
    <property type="entry name" value="Photosystem II CP47 reaction center protein"/>
    <property type="match status" value="1"/>
</dbReference>
<dbReference type="InterPro" id="IPR036001">
    <property type="entry name" value="PS_II_antenna-like_sf"/>
</dbReference>
<evidence type="ECO:0000313" key="11">
    <source>
        <dbReference type="EMBL" id="KAJ8433334.1"/>
    </source>
</evidence>
<evidence type="ECO:0000256" key="4">
    <source>
        <dbReference type="ARBA" id="ARBA00022640"/>
    </source>
</evidence>
<feature type="transmembrane region" description="Helical" evidence="10">
    <location>
        <begin position="113"/>
        <end position="132"/>
    </location>
</feature>
<evidence type="ECO:0000256" key="10">
    <source>
        <dbReference type="SAM" id="Phobius"/>
    </source>
</evidence>
<dbReference type="SUPFAM" id="SSF161077">
    <property type="entry name" value="Photosystem II antenna protein-like"/>
    <property type="match status" value="1"/>
</dbReference>
<proteinExistence type="predicted"/>
<dbReference type="EMBL" id="JAKOGI010000549">
    <property type="protein sequence ID" value="KAJ8433334.1"/>
    <property type="molecule type" value="Genomic_DNA"/>
</dbReference>
<dbReference type="InterPro" id="IPR000932">
    <property type="entry name" value="PS_antenna-like"/>
</dbReference>
<comment type="subcellular location">
    <subcellularLocation>
        <location evidence="1">Membrane</location>
        <topology evidence="1">Multi-pass membrane protein</topology>
    </subcellularLocation>
</comment>
<sequence>MDPGIWIYEGLAEAHTMFSGLCFFAATWHWVCWDLEIFCDEHTRKPSLDLPKIFGIHLFLSGVACFGFDTFHVTGLYSPEICVSDPYALIGKVQHVSLAWSIQGFDPFFPRGIASLHAAVRALGILTGLFHLSVRPPQCLDKGLRMGNIETVLSSSIIAVFFTAFVTAGMMWYGTTTPNELFGPTHYQWDQGFFQQEIYRRVIPFRRADSKYSVEQVGVTVEFYDEKFNRVSYSNPVTVKKDARRAQLGETIELDCATLKSDGVFCSSPRDWFTFRYASFSLLFLFGHMWHATRTMFRDVFACIDPYLVAQA</sequence>
<evidence type="ECO:0000256" key="1">
    <source>
        <dbReference type="ARBA" id="ARBA00004141"/>
    </source>
</evidence>
<evidence type="ECO:0000256" key="6">
    <source>
        <dbReference type="ARBA" id="ARBA00022989"/>
    </source>
</evidence>
<feature type="transmembrane region" description="Helical" evidence="10">
    <location>
        <begin position="53"/>
        <end position="71"/>
    </location>
</feature>
<keyword evidence="7" id="KW-0157">Chromophore</keyword>
<evidence type="ECO:0000256" key="2">
    <source>
        <dbReference type="ARBA" id="ARBA00022494"/>
    </source>
</evidence>
<evidence type="ECO:0008006" key="13">
    <source>
        <dbReference type="Google" id="ProtNLM"/>
    </source>
</evidence>
<accession>A0A9Q1Q9E8</accession>
<keyword evidence="2" id="KW-0148">Chlorophyll</keyword>
<gene>
    <name evidence="11" type="ORF">Cgig2_023798</name>
</gene>
<dbReference type="Proteomes" id="UP001153076">
    <property type="component" value="Unassembled WGS sequence"/>
</dbReference>
<dbReference type="GO" id="GO:0016168">
    <property type="term" value="F:chlorophyll binding"/>
    <property type="evidence" value="ECO:0007669"/>
    <property type="project" value="UniProtKB-KW"/>
</dbReference>
<dbReference type="GO" id="GO:0009523">
    <property type="term" value="C:photosystem II"/>
    <property type="evidence" value="ECO:0007669"/>
    <property type="project" value="UniProtKB-KW"/>
</dbReference>
<organism evidence="11 12">
    <name type="scientific">Carnegiea gigantea</name>
    <dbReference type="NCBI Taxonomy" id="171969"/>
    <lineage>
        <taxon>Eukaryota</taxon>
        <taxon>Viridiplantae</taxon>
        <taxon>Streptophyta</taxon>
        <taxon>Embryophyta</taxon>
        <taxon>Tracheophyta</taxon>
        <taxon>Spermatophyta</taxon>
        <taxon>Magnoliopsida</taxon>
        <taxon>eudicotyledons</taxon>
        <taxon>Gunneridae</taxon>
        <taxon>Pentapetalae</taxon>
        <taxon>Caryophyllales</taxon>
        <taxon>Cactineae</taxon>
        <taxon>Cactaceae</taxon>
        <taxon>Cactoideae</taxon>
        <taxon>Echinocereeae</taxon>
        <taxon>Carnegiea</taxon>
    </lineage>
</organism>
<name>A0A9Q1Q9E8_9CARY</name>
<dbReference type="OrthoDB" id="1843540at2759"/>
<feature type="transmembrane region" description="Helical" evidence="10">
    <location>
        <begin position="152"/>
        <end position="173"/>
    </location>
</feature>
<evidence type="ECO:0000256" key="9">
    <source>
        <dbReference type="ARBA" id="ARBA00023276"/>
    </source>
</evidence>
<evidence type="ECO:0000313" key="12">
    <source>
        <dbReference type="Proteomes" id="UP001153076"/>
    </source>
</evidence>
<keyword evidence="3" id="KW-0602">Photosynthesis</keyword>
<evidence type="ECO:0000256" key="5">
    <source>
        <dbReference type="ARBA" id="ARBA00022692"/>
    </source>
</evidence>
<protein>
    <recommendedName>
        <fullName evidence="13">Photosystem II CP47 chlorophyll apoprotein</fullName>
    </recommendedName>
</protein>
<dbReference type="AlphaFoldDB" id="A0A9Q1Q9E8"/>
<keyword evidence="6 10" id="KW-1133">Transmembrane helix</keyword>
<keyword evidence="9" id="KW-0604">Photosystem II</keyword>
<keyword evidence="4" id="KW-0934">Plastid</keyword>
<keyword evidence="12" id="KW-1185">Reference proteome</keyword>
<dbReference type="Pfam" id="PF00421">
    <property type="entry name" value="PSII"/>
    <property type="match status" value="1"/>
</dbReference>
<comment type="caution">
    <text evidence="11">The sequence shown here is derived from an EMBL/GenBank/DDBJ whole genome shotgun (WGS) entry which is preliminary data.</text>
</comment>
<feature type="transmembrane region" description="Helical" evidence="10">
    <location>
        <begin position="272"/>
        <end position="290"/>
    </location>
</feature>
<evidence type="ECO:0000256" key="3">
    <source>
        <dbReference type="ARBA" id="ARBA00022531"/>
    </source>
</evidence>
<keyword evidence="8 10" id="KW-0472">Membrane</keyword>